<gene>
    <name evidence="3" type="ORF">AMON00008_LOCUS47808</name>
</gene>
<feature type="compositionally biased region" description="Basic and acidic residues" evidence="2">
    <location>
        <begin position="101"/>
        <end position="113"/>
    </location>
</feature>
<proteinExistence type="predicted"/>
<reference evidence="3" key="1">
    <citation type="submission" date="2021-01" db="EMBL/GenBank/DDBJ databases">
        <authorList>
            <person name="Corre E."/>
            <person name="Pelletier E."/>
            <person name="Niang G."/>
            <person name="Scheremetjew M."/>
            <person name="Finn R."/>
            <person name="Kale V."/>
            <person name="Holt S."/>
            <person name="Cochrane G."/>
            <person name="Meng A."/>
            <person name="Brown T."/>
            <person name="Cohen L."/>
        </authorList>
    </citation>
    <scope>NUCLEOTIDE SEQUENCE</scope>
    <source>
        <strain evidence="3">CCMP3105</strain>
    </source>
</reference>
<protein>
    <submittedName>
        <fullName evidence="3">Uncharacterized protein</fullName>
    </submittedName>
</protein>
<keyword evidence="1" id="KW-0175">Coiled coil</keyword>
<feature type="coiled-coil region" evidence="1">
    <location>
        <begin position="154"/>
        <end position="188"/>
    </location>
</feature>
<sequence>MAFRRTGGKLLPLALAIAAVSSATSFLVAFTGPVHPARGVVVRRAAAEEKPAAEEPGPSAEEVAAEDADRPAAEEEEAAAEAQRPQTEEERPAATDEETADGERPAEEDMSDGVRRRWLRADLQALADSFGVEDTDVTELELVAAVTAKAALDKLAASERAAQLEASLAEAEQRADELSAGVKEISQLVGVGGFGGLFSMFMSEKDVLKETKEKVSQLVKPKKV</sequence>
<evidence type="ECO:0000313" key="3">
    <source>
        <dbReference type="EMBL" id="CAE4640508.1"/>
    </source>
</evidence>
<dbReference type="AlphaFoldDB" id="A0A7S4SBU7"/>
<accession>A0A7S4SBU7</accession>
<dbReference type="EMBL" id="HBNR01067608">
    <property type="protein sequence ID" value="CAE4640508.1"/>
    <property type="molecule type" value="Transcribed_RNA"/>
</dbReference>
<feature type="region of interest" description="Disordered" evidence="2">
    <location>
        <begin position="46"/>
        <end position="113"/>
    </location>
</feature>
<organism evidence="3">
    <name type="scientific">Alexandrium monilatum</name>
    <dbReference type="NCBI Taxonomy" id="311494"/>
    <lineage>
        <taxon>Eukaryota</taxon>
        <taxon>Sar</taxon>
        <taxon>Alveolata</taxon>
        <taxon>Dinophyceae</taxon>
        <taxon>Gonyaulacales</taxon>
        <taxon>Pyrocystaceae</taxon>
        <taxon>Alexandrium</taxon>
    </lineage>
</organism>
<evidence type="ECO:0000256" key="1">
    <source>
        <dbReference type="SAM" id="Coils"/>
    </source>
</evidence>
<name>A0A7S4SBU7_9DINO</name>
<evidence type="ECO:0000256" key="2">
    <source>
        <dbReference type="SAM" id="MobiDB-lite"/>
    </source>
</evidence>